<comment type="caution">
    <text evidence="1">The sequence shown here is derived from an EMBL/GenBank/DDBJ whole genome shotgun (WGS) entry which is preliminary data.</text>
</comment>
<gene>
    <name evidence="1" type="ORF">BSL78_27179</name>
</gene>
<dbReference type="OrthoDB" id="6111086at2759"/>
<evidence type="ECO:0000313" key="1">
    <source>
        <dbReference type="EMBL" id="PIK35988.1"/>
    </source>
</evidence>
<dbReference type="AlphaFoldDB" id="A0A2G8JJS5"/>
<proteinExistence type="predicted"/>
<name>A0A2G8JJS5_STIJA</name>
<evidence type="ECO:0000313" key="2">
    <source>
        <dbReference type="Proteomes" id="UP000230750"/>
    </source>
</evidence>
<accession>A0A2G8JJS5</accession>
<keyword evidence="2" id="KW-1185">Reference proteome</keyword>
<dbReference type="EMBL" id="MRZV01001767">
    <property type="protein sequence ID" value="PIK35988.1"/>
    <property type="molecule type" value="Genomic_DNA"/>
</dbReference>
<sequence length="187" mass="21881">MMAPPVWDTKSTLYEDWKFDVTLWAQFTKAEKKRKGFMLYSKLPTSKGVNEKVRLAIQNEEIKINEENAIDQIFVVLDKFYKKDDLSTVCETWCSYKNLKKTSGETMEEFLNEYEKKVKELKKEGVTLPEVVLAMQLIDGAGLDKKEKQIVLTAVDYSKKEEMYDQMKQALRKFFDDQAMSTVVEKK</sequence>
<dbReference type="Proteomes" id="UP000230750">
    <property type="component" value="Unassembled WGS sequence"/>
</dbReference>
<reference evidence="1 2" key="1">
    <citation type="journal article" date="2017" name="PLoS Biol.">
        <title>The sea cucumber genome provides insights into morphological evolution and visceral regeneration.</title>
        <authorList>
            <person name="Zhang X."/>
            <person name="Sun L."/>
            <person name="Yuan J."/>
            <person name="Sun Y."/>
            <person name="Gao Y."/>
            <person name="Zhang L."/>
            <person name="Li S."/>
            <person name="Dai H."/>
            <person name="Hamel J.F."/>
            <person name="Liu C."/>
            <person name="Yu Y."/>
            <person name="Liu S."/>
            <person name="Lin W."/>
            <person name="Guo K."/>
            <person name="Jin S."/>
            <person name="Xu P."/>
            <person name="Storey K.B."/>
            <person name="Huan P."/>
            <person name="Zhang T."/>
            <person name="Zhou Y."/>
            <person name="Zhang J."/>
            <person name="Lin C."/>
            <person name="Li X."/>
            <person name="Xing L."/>
            <person name="Huo D."/>
            <person name="Sun M."/>
            <person name="Wang L."/>
            <person name="Mercier A."/>
            <person name="Li F."/>
            <person name="Yang H."/>
            <person name="Xiang J."/>
        </authorList>
    </citation>
    <scope>NUCLEOTIDE SEQUENCE [LARGE SCALE GENOMIC DNA]</scope>
    <source>
        <strain evidence="1">Shaxun</strain>
        <tissue evidence="1">Muscle</tissue>
    </source>
</reference>
<protein>
    <submittedName>
        <fullName evidence="1">Uncharacterized protein</fullName>
    </submittedName>
</protein>
<organism evidence="1 2">
    <name type="scientific">Stichopus japonicus</name>
    <name type="common">Sea cucumber</name>
    <dbReference type="NCBI Taxonomy" id="307972"/>
    <lineage>
        <taxon>Eukaryota</taxon>
        <taxon>Metazoa</taxon>
        <taxon>Echinodermata</taxon>
        <taxon>Eleutherozoa</taxon>
        <taxon>Echinozoa</taxon>
        <taxon>Holothuroidea</taxon>
        <taxon>Aspidochirotacea</taxon>
        <taxon>Aspidochirotida</taxon>
        <taxon>Stichopodidae</taxon>
        <taxon>Apostichopus</taxon>
    </lineage>
</organism>